<keyword evidence="2" id="KW-1185">Reference proteome</keyword>
<dbReference type="RefSeq" id="WP_269035142.1">
    <property type="nucleotide sequence ID" value="NZ_CP114040.1"/>
</dbReference>
<protein>
    <submittedName>
        <fullName evidence="1">Uncharacterized protein</fullName>
    </submittedName>
</protein>
<dbReference type="EMBL" id="CP114040">
    <property type="protein sequence ID" value="WAS92786.1"/>
    <property type="molecule type" value="Genomic_DNA"/>
</dbReference>
<name>A0ABY7H0L1_9BACT</name>
<evidence type="ECO:0000313" key="2">
    <source>
        <dbReference type="Proteomes" id="UP001164459"/>
    </source>
</evidence>
<organism evidence="1 2">
    <name type="scientific">Nannocystis punicea</name>
    <dbReference type="NCBI Taxonomy" id="2995304"/>
    <lineage>
        <taxon>Bacteria</taxon>
        <taxon>Pseudomonadati</taxon>
        <taxon>Myxococcota</taxon>
        <taxon>Polyangia</taxon>
        <taxon>Nannocystales</taxon>
        <taxon>Nannocystaceae</taxon>
        <taxon>Nannocystis</taxon>
    </lineage>
</organism>
<reference evidence="1" key="1">
    <citation type="submission" date="2022-11" db="EMBL/GenBank/DDBJ databases">
        <title>Minimal conservation of predation-associated metabolite biosynthetic gene clusters underscores biosynthetic potential of Myxococcota including descriptions for ten novel species: Archangium lansinium sp. nov., Myxococcus landrumus sp. nov., Nannocystis bai.</title>
        <authorList>
            <person name="Ahearne A."/>
            <person name="Stevens C."/>
            <person name="Dowd S."/>
        </authorList>
    </citation>
    <scope>NUCLEOTIDE SEQUENCE</scope>
    <source>
        <strain evidence="1">Fl3</strain>
    </source>
</reference>
<evidence type="ECO:0000313" key="1">
    <source>
        <dbReference type="EMBL" id="WAS92786.1"/>
    </source>
</evidence>
<sequence>MSSALVVLAVVLLVVVPAFVLGLRAALQHQRRYDEGLKNKEQAPRKSRPDPDQELVIAAGRLVKAYVFEPASAVEVTEEMLCEAPEAWHGKTIRVVAWWGIGFEYSSIGPAHAVGVNGIASPGRGRHKVRAAGLWVFPRAQGSSKNLPGFGHLGMSWGEFRIHEAEFLIIQSDDEAASS</sequence>
<gene>
    <name evidence="1" type="ORF">O0S08_41960</name>
</gene>
<accession>A0ABY7H0L1</accession>
<proteinExistence type="predicted"/>
<dbReference type="Proteomes" id="UP001164459">
    <property type="component" value="Chromosome"/>
</dbReference>